<dbReference type="GO" id="GO:0044550">
    <property type="term" value="P:secondary metabolite biosynthetic process"/>
    <property type="evidence" value="ECO:0007669"/>
    <property type="project" value="TreeGrafter"/>
</dbReference>
<dbReference type="NCBIfam" id="TIGR04532">
    <property type="entry name" value="PT_fungal_PKS"/>
    <property type="match status" value="1"/>
</dbReference>
<dbReference type="Pfam" id="PF00698">
    <property type="entry name" value="Acyl_transf_1"/>
    <property type="match status" value="1"/>
</dbReference>
<feature type="compositionally biased region" description="Low complexity" evidence="6">
    <location>
        <begin position="1659"/>
        <end position="1679"/>
    </location>
</feature>
<evidence type="ECO:0000256" key="5">
    <source>
        <dbReference type="PROSITE-ProRule" id="PRU01363"/>
    </source>
</evidence>
<evidence type="ECO:0000259" key="8">
    <source>
        <dbReference type="PROSITE" id="PS52004"/>
    </source>
</evidence>
<dbReference type="SMART" id="SM00825">
    <property type="entry name" value="PKS_KS"/>
    <property type="match status" value="1"/>
</dbReference>
<dbReference type="Gene3D" id="3.10.129.110">
    <property type="entry name" value="Polyketide synthase dehydratase"/>
    <property type="match status" value="1"/>
</dbReference>
<name>A0A6A6GXN0_VIRVR</name>
<proteinExistence type="predicted"/>
<feature type="domain" description="PKS/mFAS DH" evidence="9">
    <location>
        <begin position="1333"/>
        <end position="1638"/>
    </location>
</feature>
<organism evidence="10 11">
    <name type="scientific">Viridothelium virens</name>
    <name type="common">Speckled blister lichen</name>
    <name type="synonym">Trypethelium virens</name>
    <dbReference type="NCBI Taxonomy" id="1048519"/>
    <lineage>
        <taxon>Eukaryota</taxon>
        <taxon>Fungi</taxon>
        <taxon>Dikarya</taxon>
        <taxon>Ascomycota</taxon>
        <taxon>Pezizomycotina</taxon>
        <taxon>Dothideomycetes</taxon>
        <taxon>Dothideomycetes incertae sedis</taxon>
        <taxon>Trypetheliales</taxon>
        <taxon>Trypetheliaceae</taxon>
        <taxon>Viridothelium</taxon>
    </lineage>
</organism>
<dbReference type="SUPFAM" id="SSF47336">
    <property type="entry name" value="ACP-like"/>
    <property type="match status" value="2"/>
</dbReference>
<dbReference type="InterPro" id="IPR032088">
    <property type="entry name" value="SAT"/>
</dbReference>
<dbReference type="PROSITE" id="PS52004">
    <property type="entry name" value="KS3_2"/>
    <property type="match status" value="1"/>
</dbReference>
<dbReference type="PANTHER" id="PTHR43775:SF45">
    <property type="entry name" value="CONIDIAL PIGMENT POLYKETIDE SYNTHASE ALB1"/>
    <property type="match status" value="1"/>
</dbReference>
<dbReference type="SUPFAM" id="SSF55048">
    <property type="entry name" value="Probable ACP-binding domain of malonyl-CoA ACP transacylase"/>
    <property type="match status" value="1"/>
</dbReference>
<dbReference type="FunFam" id="3.10.129.110:FF:000001">
    <property type="entry name" value="Sterigmatocystin biosynthesis polyketide synthase"/>
    <property type="match status" value="1"/>
</dbReference>
<evidence type="ECO:0000313" key="10">
    <source>
        <dbReference type="EMBL" id="KAF2230556.1"/>
    </source>
</evidence>
<dbReference type="Pfam" id="PF00109">
    <property type="entry name" value="ketoacyl-synt"/>
    <property type="match status" value="1"/>
</dbReference>
<dbReference type="InterPro" id="IPR014031">
    <property type="entry name" value="Ketoacyl_synth_C"/>
</dbReference>
<dbReference type="GO" id="GO:0031177">
    <property type="term" value="F:phosphopantetheine binding"/>
    <property type="evidence" value="ECO:0007669"/>
    <property type="project" value="InterPro"/>
</dbReference>
<dbReference type="FunFam" id="3.40.47.10:FF:000031">
    <property type="entry name" value="Sterigmatocystin biosynthesis polyketide synthase"/>
    <property type="match status" value="1"/>
</dbReference>
<evidence type="ECO:0000256" key="4">
    <source>
        <dbReference type="ARBA" id="ARBA00023268"/>
    </source>
</evidence>
<dbReference type="SMART" id="SM00827">
    <property type="entry name" value="PKS_AT"/>
    <property type="match status" value="1"/>
</dbReference>
<dbReference type="PROSITE" id="PS50075">
    <property type="entry name" value="CARRIER"/>
    <property type="match status" value="2"/>
</dbReference>
<feature type="region of interest" description="N-terminal hotdog fold" evidence="5">
    <location>
        <begin position="1333"/>
        <end position="1468"/>
    </location>
</feature>
<dbReference type="Gene3D" id="3.40.47.10">
    <property type="match status" value="1"/>
</dbReference>
<dbReference type="GO" id="GO:0004315">
    <property type="term" value="F:3-oxoacyl-[acyl-carrier-protein] synthase activity"/>
    <property type="evidence" value="ECO:0007669"/>
    <property type="project" value="InterPro"/>
</dbReference>
<dbReference type="InterPro" id="IPR014030">
    <property type="entry name" value="Ketoacyl_synth_N"/>
</dbReference>
<dbReference type="SUPFAM" id="SSF53901">
    <property type="entry name" value="Thiolase-like"/>
    <property type="match status" value="1"/>
</dbReference>
<dbReference type="InterPro" id="IPR049551">
    <property type="entry name" value="PKS_DH_C"/>
</dbReference>
<accession>A0A6A6GXN0</accession>
<dbReference type="SUPFAM" id="SSF52151">
    <property type="entry name" value="FabD/lysophospholipase-like"/>
    <property type="match status" value="1"/>
</dbReference>
<evidence type="ECO:0000256" key="2">
    <source>
        <dbReference type="ARBA" id="ARBA00022553"/>
    </source>
</evidence>
<dbReference type="InterPro" id="IPR018201">
    <property type="entry name" value="Ketoacyl_synth_AS"/>
</dbReference>
<dbReference type="InterPro" id="IPR042104">
    <property type="entry name" value="PKS_dehydratase_sf"/>
</dbReference>
<dbReference type="InterPro" id="IPR009081">
    <property type="entry name" value="PP-bd_ACP"/>
</dbReference>
<dbReference type="PANTHER" id="PTHR43775">
    <property type="entry name" value="FATTY ACID SYNTHASE"/>
    <property type="match status" value="1"/>
</dbReference>
<dbReference type="Pfam" id="PF14765">
    <property type="entry name" value="PS-DH"/>
    <property type="match status" value="1"/>
</dbReference>
<evidence type="ECO:0000256" key="1">
    <source>
        <dbReference type="ARBA" id="ARBA00022450"/>
    </source>
</evidence>
<dbReference type="InterPro" id="IPR029058">
    <property type="entry name" value="AB_hydrolase_fold"/>
</dbReference>
<gene>
    <name evidence="10" type="ORF">EV356DRAFT_579911</name>
</gene>
<dbReference type="InterPro" id="IPR001031">
    <property type="entry name" value="Thioesterase"/>
</dbReference>
<dbReference type="Pfam" id="PF16073">
    <property type="entry name" value="SAT"/>
    <property type="match status" value="1"/>
</dbReference>
<keyword evidence="4" id="KW-0511">Multifunctional enzyme</keyword>
<dbReference type="Gene3D" id="3.40.50.1820">
    <property type="entry name" value="alpha/beta hydrolase"/>
    <property type="match status" value="1"/>
</dbReference>
<dbReference type="Gene3D" id="1.10.1200.10">
    <property type="entry name" value="ACP-like"/>
    <property type="match status" value="2"/>
</dbReference>
<dbReference type="InterPro" id="IPR014043">
    <property type="entry name" value="Acyl_transferase_dom"/>
</dbReference>
<feature type="compositionally biased region" description="Polar residues" evidence="6">
    <location>
        <begin position="1784"/>
        <end position="1800"/>
    </location>
</feature>
<dbReference type="GO" id="GO:0004312">
    <property type="term" value="F:fatty acid synthase activity"/>
    <property type="evidence" value="ECO:0007669"/>
    <property type="project" value="TreeGrafter"/>
</dbReference>
<feature type="region of interest" description="Disordered" evidence="6">
    <location>
        <begin position="1640"/>
        <end position="1688"/>
    </location>
</feature>
<dbReference type="InterPro" id="IPR016039">
    <property type="entry name" value="Thiolase-like"/>
</dbReference>
<feature type="active site" description="Proton donor; for dehydratase activity" evidence="5">
    <location>
        <position position="1551"/>
    </location>
</feature>
<dbReference type="Pfam" id="PF00975">
    <property type="entry name" value="Thioesterase"/>
    <property type="match status" value="1"/>
</dbReference>
<evidence type="ECO:0000256" key="6">
    <source>
        <dbReference type="SAM" id="MobiDB-lite"/>
    </source>
</evidence>
<keyword evidence="2" id="KW-0597">Phosphoprotein</keyword>
<dbReference type="OrthoDB" id="329835at2759"/>
<evidence type="ECO:0000256" key="3">
    <source>
        <dbReference type="ARBA" id="ARBA00022679"/>
    </source>
</evidence>
<dbReference type="SUPFAM" id="SSF53474">
    <property type="entry name" value="alpha/beta-Hydrolases"/>
    <property type="match status" value="1"/>
</dbReference>
<dbReference type="Pfam" id="PF02801">
    <property type="entry name" value="Ketoacyl-synt_C"/>
    <property type="match status" value="1"/>
</dbReference>
<dbReference type="InterPro" id="IPR001227">
    <property type="entry name" value="Ac_transferase_dom_sf"/>
</dbReference>
<feature type="compositionally biased region" description="Polar residues" evidence="6">
    <location>
        <begin position="1896"/>
        <end position="1913"/>
    </location>
</feature>
<dbReference type="InterPro" id="IPR016035">
    <property type="entry name" value="Acyl_Trfase/lysoPLipase"/>
</dbReference>
<dbReference type="Proteomes" id="UP000800092">
    <property type="component" value="Unassembled WGS sequence"/>
</dbReference>
<evidence type="ECO:0000259" key="7">
    <source>
        <dbReference type="PROSITE" id="PS50075"/>
    </source>
</evidence>
<dbReference type="InterPro" id="IPR016036">
    <property type="entry name" value="Malonyl_transacylase_ACP-bd"/>
</dbReference>
<dbReference type="InterPro" id="IPR006162">
    <property type="entry name" value="Ppantetheine_attach_site"/>
</dbReference>
<keyword evidence="3" id="KW-0808">Transferase</keyword>
<dbReference type="InterPro" id="IPR020841">
    <property type="entry name" value="PKS_Beta-ketoAc_synthase_dom"/>
</dbReference>
<evidence type="ECO:0000259" key="9">
    <source>
        <dbReference type="PROSITE" id="PS52019"/>
    </source>
</evidence>
<dbReference type="InterPro" id="IPR020806">
    <property type="entry name" value="PKS_PP-bd"/>
</dbReference>
<feature type="domain" description="Carrier" evidence="7">
    <location>
        <begin position="1688"/>
        <end position="1765"/>
    </location>
</feature>
<dbReference type="FunFam" id="1.10.1200.10:FF:000011">
    <property type="entry name" value="Sterigmatocystin biosynthesis polyketide synthase"/>
    <property type="match status" value="1"/>
</dbReference>
<dbReference type="PROSITE" id="PS52019">
    <property type="entry name" value="PKS_MFAS_DH"/>
    <property type="match status" value="1"/>
</dbReference>
<reference evidence="10" key="1">
    <citation type="journal article" date="2020" name="Stud. Mycol.">
        <title>101 Dothideomycetes genomes: a test case for predicting lifestyles and emergence of pathogens.</title>
        <authorList>
            <person name="Haridas S."/>
            <person name="Albert R."/>
            <person name="Binder M."/>
            <person name="Bloem J."/>
            <person name="Labutti K."/>
            <person name="Salamov A."/>
            <person name="Andreopoulos B."/>
            <person name="Baker S."/>
            <person name="Barry K."/>
            <person name="Bills G."/>
            <person name="Bluhm B."/>
            <person name="Cannon C."/>
            <person name="Castanera R."/>
            <person name="Culley D."/>
            <person name="Daum C."/>
            <person name="Ezra D."/>
            <person name="Gonzalez J."/>
            <person name="Henrissat B."/>
            <person name="Kuo A."/>
            <person name="Liang C."/>
            <person name="Lipzen A."/>
            <person name="Lutzoni F."/>
            <person name="Magnuson J."/>
            <person name="Mondo S."/>
            <person name="Nolan M."/>
            <person name="Ohm R."/>
            <person name="Pangilinan J."/>
            <person name="Park H.-J."/>
            <person name="Ramirez L."/>
            <person name="Alfaro M."/>
            <person name="Sun H."/>
            <person name="Tritt A."/>
            <person name="Yoshinaga Y."/>
            <person name="Zwiers L.-H."/>
            <person name="Turgeon B."/>
            <person name="Goodwin S."/>
            <person name="Spatafora J."/>
            <person name="Crous P."/>
            <person name="Grigoriev I."/>
        </authorList>
    </citation>
    <scope>NUCLEOTIDE SEQUENCE</scope>
    <source>
        <strain evidence="10">Tuck. ex Michener</strain>
    </source>
</reference>
<feature type="region of interest" description="Disordered" evidence="6">
    <location>
        <begin position="1886"/>
        <end position="1929"/>
    </location>
</feature>
<feature type="active site" description="Proton acceptor; for dehydratase activity" evidence="5">
    <location>
        <position position="1365"/>
    </location>
</feature>
<dbReference type="GO" id="GO:0006633">
    <property type="term" value="P:fatty acid biosynthetic process"/>
    <property type="evidence" value="ECO:0007669"/>
    <property type="project" value="InterPro"/>
</dbReference>
<feature type="region of interest" description="Disordered" evidence="6">
    <location>
        <begin position="1769"/>
        <end position="1804"/>
    </location>
</feature>
<keyword evidence="1" id="KW-0596">Phosphopantetheine</keyword>
<dbReference type="Pfam" id="PF00550">
    <property type="entry name" value="PP-binding"/>
    <property type="match status" value="2"/>
</dbReference>
<dbReference type="PROSITE" id="PS00012">
    <property type="entry name" value="PHOSPHOPANTETHEINE"/>
    <property type="match status" value="2"/>
</dbReference>
<dbReference type="PROSITE" id="PS00606">
    <property type="entry name" value="KS3_1"/>
    <property type="match status" value="1"/>
</dbReference>
<dbReference type="InterPro" id="IPR049900">
    <property type="entry name" value="PKS_mFAS_DH"/>
</dbReference>
<keyword evidence="11" id="KW-1185">Reference proteome</keyword>
<sequence length="2211" mass="240715">MAPITGADSLPRESQILLFGDLSLIQFEEPLRRLLHVKTNALLTSFFDRVNYSLRRLIEILPIKQQNLFPHFTTLIDLLSRLGETPGTAVLRFCLLSVHEVAQFIEYYGDGSRSYPSPSNTYVIGPCTGGFAAAAISCSQNLPDVIPNGVEAVTAAFRTALRSYLIGDGLSRAQSTQSKSWSAALSAQGDLDIEGMLNEYAKTKTPLRDSTLWLSATTPGKATTLSGRPSVLQDFVSTNSNRLKSRFLDIHSPYHAARLFDADDVEQIVGKIHHQSRTRQIPRIPLLSSSTGEVVEAPDFPSLLRIVIEEALREPIRWEAVLSSCRTLLAETRTKSCTILPFSSNAASMVSTTLAKDTNIHIDVEDLSSQATHKIPSAPTGRFEHSRIAIVGYSGRFPSAESNEKFWELLKAGRDVHREIPADRFDWKAHWDPTGKKKNTSRVKYGCFIDEPGLFDPRFFNMSPREAENTDPAQRLAITTTYEAMEMAGMVRNRTPSTQQDRIGVFFGTTSDDWREVNSGQDVGTYFIPGGNRAFVPGRISYFFRFSGPSLSIDTACSSSFAAIQAACSYLWKGDCDTAVAGGTNVLTNPDNFAGLDRAHFLSTTGNCNAFDDGANGYCRSDAVGSVILKRLEDAEADNDPIFGVIVGTNTNHCGQTDSITRPHEGDQSSVFKRIIRHSDIDPLDVSYIEMHGTGTQAGDATEMNSVMSVFVPEYKRTTERPARPLYIGSAKANIGHAESASGVSSLIKVLMMMKHSEIPPHCGIKTKINHNYPLDLAQRGINIAFETTPWQRKDKKRAAFLNNFSAAGGNTAILVEDAPERRSKQIGASTTEKDSRSVHIVAVTAKTSKSLTGNINSLIAYLEKNPSTSLGALSYTTTARRMHHNYRVFVSGSDATSISSALKSRALESETTPIKPISNAPKKSPRVVFVFTGQGTLYAELGRLLFDTNAAFRSRIHQLNRLAQSQGFPGFLGLIDGSVANLQVVGAVVSQLVHVCIQIALSELWKSWGVEPAAVIGHSLGEYAALYAAGVLSVADTIYLVGTRAVLLEKRCTAGTHAMLAIKGSQEAVLEMIHKSSEGETDRKKNCELACANQPTGHVVAGPVDKISKVARAAADVNIETVRLDVPFAFHSAQVEPILSEFEQAAAQGVVYHPPTVPVLSPLLAKLVPVGDSTTLNASYLTAACRNMVDFKGAVSAAVLADDALAAADRTIWLEIGPHPACSGMVKGTLGSHSKTVPTLRKQVDAYKTLATALEMLYLSGIELDWNEYHRDFPTAQEVLDLPMYAWDSNTYWIQYRNDFCLTKGDDMMPLALEAPVPERKPVGKYISPCAQQVVEEFHGAEESSLIVESDIFDEKLLPVLAGHLVNGARLCPSSMYADLVLTMAKYMVLESPNKLPIATTGLEVFNVRIDNPLIARTTETTHRFRASATVEWHTNVISFSIFSVDGSGKRTASHAKLDVRITPEQHWSDEWKRNTHLITSRIEALAESKESHTIKRGMAYKIFGALVEYGSEYQGMAEVVMDSKRLEAYSTVQFQVGQQGFLVNPKWIDSVGGVAGFIMNANDAVDSRTQVFINHGWERMRIAEPLEEGKTYRAYNRMQLVEKTTYAGDTYILEGDRIVAIFEGVTFQGVPRRALDHLLPGKTSPASARPVPPSQPAPQVQAKAAAPKPKSHVSAPALQPKTKTAETSSGVLGRILALIGEEIGVTQSELKPEVDFMELGIDSLLSLTITGKIREELGLEFPTSLFIDHPTVGDLRALIGGGGDGLVVSGSSSSSDDESEETQLTSASGEQDPQVQDDSSSRTRAALILRQIISEETRVGIDELTASTSLVDIGVDSLLSLTITGKLQELLNVDIPSSTFMECDSLQEIEDAVCKELGLPKVTAKKPEPAKSHPATSNTLANCNGPNPQIRSSQQSSQSQDTADSSLPQASSILLSGSPQTARLIVFLFPDGSGSASSYAALAPAIDTSSIAVYGLNCPWRKSGAEMTRLGLTMSTMVSRYVAEVRRLVQQTTKARGKAIPVAVGGWSAGGILAVEAIRQLQQHQDGDQMIKVSQLLLFDSPNPIGLQNPPQRMYDFFDTLGIFGGGGGDKAKSKTPEWLRQHFDAFLRILDDYEPTPLPDAPASLIVYAKDGVCKDPNGPKMETRPDDPREMLWLLNNRTDFSAEGWASVLGRGKLNVKVLEEVNHFTLMDPGPKMKEAGHIVTKFLS</sequence>
<dbReference type="InterPro" id="IPR030918">
    <property type="entry name" value="PT_fungal_PKS"/>
</dbReference>
<dbReference type="CDD" id="cd00833">
    <property type="entry name" value="PKS"/>
    <property type="match status" value="1"/>
</dbReference>
<dbReference type="EMBL" id="ML991839">
    <property type="protein sequence ID" value="KAF2230556.1"/>
    <property type="molecule type" value="Genomic_DNA"/>
</dbReference>
<dbReference type="Gene3D" id="3.30.70.3290">
    <property type="match status" value="1"/>
</dbReference>
<evidence type="ECO:0000313" key="11">
    <source>
        <dbReference type="Proteomes" id="UP000800092"/>
    </source>
</evidence>
<dbReference type="SMART" id="SM00823">
    <property type="entry name" value="PKS_PP"/>
    <property type="match status" value="2"/>
</dbReference>
<dbReference type="InterPro" id="IPR050091">
    <property type="entry name" value="PKS_NRPS_Biosynth_Enz"/>
</dbReference>
<dbReference type="Pfam" id="PF22621">
    <property type="entry name" value="CurL-like_PKS_C"/>
    <property type="match status" value="1"/>
</dbReference>
<dbReference type="Gene3D" id="3.40.366.10">
    <property type="entry name" value="Malonyl-Coenzyme A Acyl Carrier Protein, domain 2"/>
    <property type="match status" value="2"/>
</dbReference>
<feature type="domain" description="Ketosynthase family 3 (KS3)" evidence="8">
    <location>
        <begin position="385"/>
        <end position="818"/>
    </location>
</feature>
<feature type="domain" description="Carrier" evidence="7">
    <location>
        <begin position="1802"/>
        <end position="1879"/>
    </location>
</feature>
<feature type="region of interest" description="C-terminal hotdog fold" evidence="5">
    <location>
        <begin position="1492"/>
        <end position="1638"/>
    </location>
</feature>
<dbReference type="InterPro" id="IPR036736">
    <property type="entry name" value="ACP-like_sf"/>
</dbReference>
<protein>
    <submittedName>
        <fullName evidence="10">Polyketide synthase</fullName>
    </submittedName>
</protein>